<evidence type="ECO:0000313" key="1">
    <source>
        <dbReference type="EMBL" id="KAI3353662.1"/>
    </source>
</evidence>
<organism evidence="1 2">
    <name type="scientific">Scortum barcoo</name>
    <name type="common">barcoo grunter</name>
    <dbReference type="NCBI Taxonomy" id="214431"/>
    <lineage>
        <taxon>Eukaryota</taxon>
        <taxon>Metazoa</taxon>
        <taxon>Chordata</taxon>
        <taxon>Craniata</taxon>
        <taxon>Vertebrata</taxon>
        <taxon>Euteleostomi</taxon>
        <taxon>Actinopterygii</taxon>
        <taxon>Neopterygii</taxon>
        <taxon>Teleostei</taxon>
        <taxon>Neoteleostei</taxon>
        <taxon>Acanthomorphata</taxon>
        <taxon>Eupercaria</taxon>
        <taxon>Centrarchiformes</taxon>
        <taxon>Terapontoidei</taxon>
        <taxon>Terapontidae</taxon>
        <taxon>Scortum</taxon>
    </lineage>
</organism>
<keyword evidence="2" id="KW-1185">Reference proteome</keyword>
<reference evidence="1" key="1">
    <citation type="submission" date="2022-04" db="EMBL/GenBank/DDBJ databases">
        <title>Jade perch genome.</title>
        <authorList>
            <person name="Chao B."/>
        </authorList>
    </citation>
    <scope>NUCLEOTIDE SEQUENCE</scope>
    <source>
        <strain evidence="1">CB-2022</strain>
    </source>
</reference>
<dbReference type="Proteomes" id="UP000831701">
    <property type="component" value="Chromosome 22"/>
</dbReference>
<name>A0ACB8VFI1_9TELE</name>
<dbReference type="EMBL" id="CM041552">
    <property type="protein sequence ID" value="KAI3353662.1"/>
    <property type="molecule type" value="Genomic_DNA"/>
</dbReference>
<proteinExistence type="predicted"/>
<sequence length="410" mass="45530">MIKVSKVRVLEGLWEFAQPVHMCFVDLEKAFDCVPRGILWGVLHEYGVWGPLLAKGCTDPNRSLVTHCRQTISACTGAVCSRCCPEVAGMRIRTSRIHVLEHGLFAAECEAAGMRISTSKKAEAHPNPRKWFSMGLERVACPLRVGGEVLPQVEEFKYLGVLFTSEGKMEREIDRWIGAASVYWTVVVKKELSRKPEALDLPGGVPGMSHREEASEKTHDTLERLCLSAGLGTPRVPPEELEEVSGRSLHQPMYILFCNLSVNDLIGNTVLLPQLMAHVVSTERFVTYNQCVVQAFYSHTFGSASHMILVIMAIDRYVAIRHPLRYSSIMTTKTVIWLSATAWGVSLLLVSVLIGLTVRLSRCRSFVQNAYCDNASLFKLSCDDVSINNIYGLFFTVLLFSCSIGGIAIT</sequence>
<protein>
    <submittedName>
        <fullName evidence="1">Uncharacterized protein</fullName>
    </submittedName>
</protein>
<gene>
    <name evidence="1" type="ORF">L3Q82_004907</name>
</gene>
<evidence type="ECO:0000313" key="2">
    <source>
        <dbReference type="Proteomes" id="UP000831701"/>
    </source>
</evidence>
<accession>A0ACB8VFI1</accession>
<comment type="caution">
    <text evidence="1">The sequence shown here is derived from an EMBL/GenBank/DDBJ whole genome shotgun (WGS) entry which is preliminary data.</text>
</comment>